<evidence type="ECO:0008006" key="5">
    <source>
        <dbReference type="Google" id="ProtNLM"/>
    </source>
</evidence>
<dbReference type="AlphaFoldDB" id="B8C6L7"/>
<dbReference type="Pfam" id="PF04488">
    <property type="entry name" value="Gly_transf_sug"/>
    <property type="match status" value="1"/>
</dbReference>
<evidence type="ECO:0000313" key="3">
    <source>
        <dbReference type="EMBL" id="EED90592.1"/>
    </source>
</evidence>
<dbReference type="GeneID" id="7450119"/>
<keyword evidence="2" id="KW-1133">Transmembrane helix</keyword>
<dbReference type="InParanoid" id="B8C6L7"/>
<dbReference type="EMBL" id="CM000644">
    <property type="protein sequence ID" value="EED90592.1"/>
    <property type="molecule type" value="Genomic_DNA"/>
</dbReference>
<dbReference type="eggNOG" id="ENOG502QS3D">
    <property type="taxonomic scope" value="Eukaryota"/>
</dbReference>
<dbReference type="InterPro" id="IPR051706">
    <property type="entry name" value="Glycosyltransferase_domain"/>
</dbReference>
<dbReference type="PANTHER" id="PTHR32385:SF22">
    <property type="entry name" value="MANNOSYL PHOSPHORYLINOSITOL CERAMIDE SYNTHASE SUR1"/>
    <property type="match status" value="1"/>
</dbReference>
<dbReference type="GO" id="GO:0000030">
    <property type="term" value="F:mannosyltransferase activity"/>
    <property type="evidence" value="ECO:0000318"/>
    <property type="project" value="GO_Central"/>
</dbReference>
<keyword evidence="1" id="KW-0808">Transferase</keyword>
<dbReference type="RefSeq" id="XP_002291741.1">
    <property type="nucleotide sequence ID" value="XM_002291705.1"/>
</dbReference>
<keyword evidence="2" id="KW-0472">Membrane</keyword>
<reference evidence="3 4" key="2">
    <citation type="journal article" date="2008" name="Nature">
        <title>The Phaeodactylum genome reveals the evolutionary history of diatom genomes.</title>
        <authorList>
            <person name="Bowler C."/>
            <person name="Allen A.E."/>
            <person name="Badger J.H."/>
            <person name="Grimwood J."/>
            <person name="Jabbari K."/>
            <person name="Kuo A."/>
            <person name="Maheswari U."/>
            <person name="Martens C."/>
            <person name="Maumus F."/>
            <person name="Otillar R.P."/>
            <person name="Rayko E."/>
            <person name="Salamov A."/>
            <person name="Vandepoele K."/>
            <person name="Beszteri B."/>
            <person name="Gruber A."/>
            <person name="Heijde M."/>
            <person name="Katinka M."/>
            <person name="Mock T."/>
            <person name="Valentin K."/>
            <person name="Verret F."/>
            <person name="Berges J.A."/>
            <person name="Brownlee C."/>
            <person name="Cadoret J.P."/>
            <person name="Chiovitti A."/>
            <person name="Choi C.J."/>
            <person name="Coesel S."/>
            <person name="De Martino A."/>
            <person name="Detter J.C."/>
            <person name="Durkin C."/>
            <person name="Falciatore A."/>
            <person name="Fournet J."/>
            <person name="Haruta M."/>
            <person name="Huysman M.J."/>
            <person name="Jenkins B.D."/>
            <person name="Jiroutova K."/>
            <person name="Jorgensen R.E."/>
            <person name="Joubert Y."/>
            <person name="Kaplan A."/>
            <person name="Kroger N."/>
            <person name="Kroth P.G."/>
            <person name="La Roche J."/>
            <person name="Lindquist E."/>
            <person name="Lommer M."/>
            <person name="Martin-Jezequel V."/>
            <person name="Lopez P.J."/>
            <person name="Lucas S."/>
            <person name="Mangogna M."/>
            <person name="McGinnis K."/>
            <person name="Medlin L.K."/>
            <person name="Montsant A."/>
            <person name="Oudot-Le Secq M.P."/>
            <person name="Napoli C."/>
            <person name="Obornik M."/>
            <person name="Parker M.S."/>
            <person name="Petit J.L."/>
            <person name="Porcel B.M."/>
            <person name="Poulsen N."/>
            <person name="Robison M."/>
            <person name="Rychlewski L."/>
            <person name="Rynearson T.A."/>
            <person name="Schmutz J."/>
            <person name="Shapiro H."/>
            <person name="Siaut M."/>
            <person name="Stanley M."/>
            <person name="Sussman M.R."/>
            <person name="Taylor A.R."/>
            <person name="Vardi A."/>
            <person name="von Dassow P."/>
            <person name="Vyverman W."/>
            <person name="Willis A."/>
            <person name="Wyrwicz L.S."/>
            <person name="Rokhsar D.S."/>
            <person name="Weissenbach J."/>
            <person name="Armbrust E.V."/>
            <person name="Green B.R."/>
            <person name="Van de Peer Y."/>
            <person name="Grigoriev I.V."/>
        </authorList>
    </citation>
    <scope>NUCLEOTIDE SEQUENCE [LARGE SCALE GENOMIC DNA]</scope>
    <source>
        <strain evidence="3 4">CCMP1335</strain>
    </source>
</reference>
<feature type="transmembrane region" description="Helical" evidence="2">
    <location>
        <begin position="325"/>
        <end position="348"/>
    </location>
</feature>
<keyword evidence="2" id="KW-0812">Transmembrane</keyword>
<dbReference type="GO" id="GO:0051999">
    <property type="term" value="P:mannosyl-inositol phosphorylceramide biosynthetic process"/>
    <property type="evidence" value="ECO:0000318"/>
    <property type="project" value="GO_Central"/>
</dbReference>
<dbReference type="InterPro" id="IPR007577">
    <property type="entry name" value="GlycoTrfase_DXD_sugar-bd_CS"/>
</dbReference>
<reference evidence="3 4" key="1">
    <citation type="journal article" date="2004" name="Science">
        <title>The genome of the diatom Thalassiosira pseudonana: ecology, evolution, and metabolism.</title>
        <authorList>
            <person name="Armbrust E.V."/>
            <person name="Berges J.A."/>
            <person name="Bowler C."/>
            <person name="Green B.R."/>
            <person name="Martinez D."/>
            <person name="Putnam N.H."/>
            <person name="Zhou S."/>
            <person name="Allen A.E."/>
            <person name="Apt K.E."/>
            <person name="Bechner M."/>
            <person name="Brzezinski M.A."/>
            <person name="Chaal B.K."/>
            <person name="Chiovitti A."/>
            <person name="Davis A.K."/>
            <person name="Demarest M.S."/>
            <person name="Detter J.C."/>
            <person name="Glavina T."/>
            <person name="Goodstein D."/>
            <person name="Hadi M.Z."/>
            <person name="Hellsten U."/>
            <person name="Hildebrand M."/>
            <person name="Jenkins B.D."/>
            <person name="Jurka J."/>
            <person name="Kapitonov V.V."/>
            <person name="Kroger N."/>
            <person name="Lau W.W."/>
            <person name="Lane T.W."/>
            <person name="Larimer F.W."/>
            <person name="Lippmeier J.C."/>
            <person name="Lucas S."/>
            <person name="Medina M."/>
            <person name="Montsant A."/>
            <person name="Obornik M."/>
            <person name="Parker M.S."/>
            <person name="Palenik B."/>
            <person name="Pazour G.J."/>
            <person name="Richardson P.M."/>
            <person name="Rynearson T.A."/>
            <person name="Saito M.A."/>
            <person name="Schwartz D.C."/>
            <person name="Thamatrakoln K."/>
            <person name="Valentin K."/>
            <person name="Vardi A."/>
            <person name="Wilkerson F.P."/>
            <person name="Rokhsar D.S."/>
        </authorList>
    </citation>
    <scope>NUCLEOTIDE SEQUENCE [LARGE SCALE GENOMIC DNA]</scope>
    <source>
        <strain evidence="3 4">CCMP1335</strain>
    </source>
</reference>
<keyword evidence="4" id="KW-1185">Reference proteome</keyword>
<gene>
    <name evidence="3" type="ORF">THAPSDRAFT_269335</name>
</gene>
<dbReference type="PaxDb" id="35128-Thaps269335"/>
<dbReference type="Proteomes" id="UP000001449">
    <property type="component" value="Chromosome 8"/>
</dbReference>
<dbReference type="SUPFAM" id="SSF53448">
    <property type="entry name" value="Nucleotide-diphospho-sugar transferases"/>
    <property type="match status" value="1"/>
</dbReference>
<dbReference type="Gene3D" id="3.90.550.20">
    <property type="match status" value="1"/>
</dbReference>
<sequence length="432" mass="49544">MYKKRRPSQIDTMFADASSNNEEVTILLEEQNNGGSSSTRRHHHRSKRAITFQRVVYICGILILFSKIKSRCTPPKAFNLDEYTTSSYSSQTLDKPKSRVPKIIHQSYKSLDTLPKVWASTPSRWKSLHPDYEYKFWSDDDNRNLIQQYYPWFLETYDGYPAPIQRADAARYFAVLRYGGIYADMDILPIRSVDALLEHLDLQQNGEKEMIVAETYNLGLTNALFAAVPNSTVLNQFVHELPMHTKPLHGLEPLIPHFGVLLSTGPTRLWIFLSNHRSKILTLNPAGWGQCHQCKQKQCVPQEGSFFETTKGGSWHKWDTRIMNFIFCHVHFCVWGGICLLMGLYHWYCEQKVGGKQSMSEMEMSSNAVDAAERGGDGDISSSLGVTGKKRRSWRHTSNVFKSAENIVFIVKLIASQHRFPIYCFVIFVLVL</sequence>
<dbReference type="GO" id="GO:0016020">
    <property type="term" value="C:membrane"/>
    <property type="evidence" value="ECO:0007669"/>
    <property type="project" value="GOC"/>
</dbReference>
<dbReference type="InterPro" id="IPR029044">
    <property type="entry name" value="Nucleotide-diphossugar_trans"/>
</dbReference>
<dbReference type="KEGG" id="tps:THAPSDRAFT_269335"/>
<protein>
    <recommendedName>
        <fullName evidence="5">Mannosyl phosphorylinositol ceramide synthase SUR1</fullName>
    </recommendedName>
</protein>
<evidence type="ECO:0000256" key="1">
    <source>
        <dbReference type="ARBA" id="ARBA00022679"/>
    </source>
</evidence>
<name>B8C6L7_THAPS</name>
<dbReference type="PANTHER" id="PTHR32385">
    <property type="entry name" value="MANNOSYL PHOSPHORYLINOSITOL CERAMIDE SYNTHASE"/>
    <property type="match status" value="1"/>
</dbReference>
<accession>B8C6L7</accession>
<proteinExistence type="predicted"/>
<organism evidence="3 4">
    <name type="scientific">Thalassiosira pseudonana</name>
    <name type="common">Marine diatom</name>
    <name type="synonym">Cyclotella nana</name>
    <dbReference type="NCBI Taxonomy" id="35128"/>
    <lineage>
        <taxon>Eukaryota</taxon>
        <taxon>Sar</taxon>
        <taxon>Stramenopiles</taxon>
        <taxon>Ochrophyta</taxon>
        <taxon>Bacillariophyta</taxon>
        <taxon>Coscinodiscophyceae</taxon>
        <taxon>Thalassiosirophycidae</taxon>
        <taxon>Thalassiosirales</taxon>
        <taxon>Thalassiosiraceae</taxon>
        <taxon>Thalassiosira</taxon>
    </lineage>
</organism>
<evidence type="ECO:0000256" key="2">
    <source>
        <dbReference type="SAM" id="Phobius"/>
    </source>
</evidence>
<dbReference type="HOGENOM" id="CLU_635383_0_0_1"/>
<evidence type="ECO:0000313" key="4">
    <source>
        <dbReference type="Proteomes" id="UP000001449"/>
    </source>
</evidence>